<reference evidence="3 4" key="1">
    <citation type="submission" date="2019-05" db="EMBL/GenBank/DDBJ databases">
        <title>Mikania micrantha, genome provides insights into the molecular mechanism of rapid growth.</title>
        <authorList>
            <person name="Liu B."/>
        </authorList>
    </citation>
    <scope>NUCLEOTIDE SEQUENCE [LARGE SCALE GENOMIC DNA]</scope>
    <source>
        <strain evidence="3">NLD-2019</strain>
        <tissue evidence="3">Leaf</tissue>
    </source>
</reference>
<feature type="domain" description="VQ" evidence="2">
    <location>
        <begin position="41"/>
        <end position="66"/>
    </location>
</feature>
<dbReference type="PANTHER" id="PTHR33783">
    <property type="entry name" value="PROTEIN HAIKU1"/>
    <property type="match status" value="1"/>
</dbReference>
<keyword evidence="4" id="KW-1185">Reference proteome</keyword>
<comment type="caution">
    <text evidence="3">The sequence shown here is derived from an EMBL/GenBank/DDBJ whole genome shotgun (WGS) entry which is preliminary data.</text>
</comment>
<accession>A0A5N6N5J6</accession>
<proteinExistence type="predicted"/>
<dbReference type="PANTHER" id="PTHR33783:SF1">
    <property type="entry name" value="PROTEIN HAIKU1"/>
    <property type="match status" value="1"/>
</dbReference>
<dbReference type="Pfam" id="PF05678">
    <property type="entry name" value="VQ"/>
    <property type="match status" value="1"/>
</dbReference>
<protein>
    <recommendedName>
        <fullName evidence="2">VQ domain-containing protein</fullName>
    </recommendedName>
</protein>
<feature type="compositionally biased region" description="Polar residues" evidence="1">
    <location>
        <begin position="92"/>
        <end position="101"/>
    </location>
</feature>
<dbReference type="OrthoDB" id="783585at2759"/>
<feature type="compositionally biased region" description="Pro residues" evidence="1">
    <location>
        <begin position="31"/>
        <end position="42"/>
    </location>
</feature>
<evidence type="ECO:0000259" key="2">
    <source>
        <dbReference type="Pfam" id="PF05678"/>
    </source>
</evidence>
<evidence type="ECO:0000313" key="4">
    <source>
        <dbReference type="Proteomes" id="UP000326396"/>
    </source>
</evidence>
<dbReference type="Proteomes" id="UP000326396">
    <property type="component" value="Linkage Group LG3"/>
</dbReference>
<sequence length="265" mass="28882">MNNSDYWGSRHEHDDRLGVNKIGRNIRKSPPHQPNIPNPGPQPHVYNINKNDFRSVVQQLTGSSSHQPPPPNPPSNRLQRIRPPKLEPINVNRPQIPSTQMPPRGAGAGAGAGTRAGVRFGSNLYNPPAPYGQQQQSLSVNTAESPISAYMHYLQQSIIDPTHRHTQTHPIPSPRMAGLPVPSPRLNVPFHSPAVTSPFGVPSPSGYMNLLSPLSPYPLFSPGYQHAMPVNPVFSFSPVAQPPASPGIGFPSPGFFNISSPMWRN</sequence>
<feature type="region of interest" description="Disordered" evidence="1">
    <location>
        <begin position="1"/>
        <end position="115"/>
    </location>
</feature>
<name>A0A5N6N5J6_9ASTR</name>
<dbReference type="InterPro" id="IPR039612">
    <property type="entry name" value="VQ_5/9/14"/>
</dbReference>
<dbReference type="AlphaFoldDB" id="A0A5N6N5J6"/>
<feature type="compositionally biased region" description="Basic and acidic residues" evidence="1">
    <location>
        <begin position="8"/>
        <end position="18"/>
    </location>
</feature>
<organism evidence="3 4">
    <name type="scientific">Mikania micrantha</name>
    <name type="common">bitter vine</name>
    <dbReference type="NCBI Taxonomy" id="192012"/>
    <lineage>
        <taxon>Eukaryota</taxon>
        <taxon>Viridiplantae</taxon>
        <taxon>Streptophyta</taxon>
        <taxon>Embryophyta</taxon>
        <taxon>Tracheophyta</taxon>
        <taxon>Spermatophyta</taxon>
        <taxon>Magnoliopsida</taxon>
        <taxon>eudicotyledons</taxon>
        <taxon>Gunneridae</taxon>
        <taxon>Pentapetalae</taxon>
        <taxon>asterids</taxon>
        <taxon>campanulids</taxon>
        <taxon>Asterales</taxon>
        <taxon>Asteraceae</taxon>
        <taxon>Asteroideae</taxon>
        <taxon>Heliantheae alliance</taxon>
        <taxon>Eupatorieae</taxon>
        <taxon>Mikania</taxon>
    </lineage>
</organism>
<dbReference type="InterPro" id="IPR008889">
    <property type="entry name" value="VQ"/>
</dbReference>
<dbReference type="EMBL" id="SZYD01000013">
    <property type="protein sequence ID" value="KAD4385073.1"/>
    <property type="molecule type" value="Genomic_DNA"/>
</dbReference>
<gene>
    <name evidence="3" type="ORF">E3N88_25241</name>
</gene>
<evidence type="ECO:0000313" key="3">
    <source>
        <dbReference type="EMBL" id="KAD4385073.1"/>
    </source>
</evidence>
<evidence type="ECO:0000256" key="1">
    <source>
        <dbReference type="SAM" id="MobiDB-lite"/>
    </source>
</evidence>